<feature type="domain" description="HTH cro/C1-type" evidence="1">
    <location>
        <begin position="17"/>
        <end position="71"/>
    </location>
</feature>
<dbReference type="InterPro" id="IPR001387">
    <property type="entry name" value="Cro/C1-type_HTH"/>
</dbReference>
<dbReference type="RefSeq" id="WP_138459206.1">
    <property type="nucleotide sequence ID" value="NZ_VBUU01000062.1"/>
</dbReference>
<proteinExistence type="predicted"/>
<dbReference type="Pfam" id="PF13560">
    <property type="entry name" value="HTH_31"/>
    <property type="match status" value="1"/>
</dbReference>
<dbReference type="GO" id="GO:0003677">
    <property type="term" value="F:DNA binding"/>
    <property type="evidence" value="ECO:0007669"/>
    <property type="project" value="InterPro"/>
</dbReference>
<reference evidence="2 3" key="1">
    <citation type="submission" date="2019-05" db="EMBL/GenBank/DDBJ databases">
        <title>Genomes sequences of two Nocardia cyriacigeorgica environmental isolates, type strains Nocardia asteroides ATCC 19247 and Nocardia cyriacigeorgica DSM 44484.</title>
        <authorList>
            <person name="Vautrin F."/>
            <person name="Bergeron E."/>
            <person name="Dubost A."/>
            <person name="Abrouk D."/>
            <person name="Rodriguez Nava V."/>
            <person name="Pujic P."/>
        </authorList>
    </citation>
    <scope>NUCLEOTIDE SEQUENCE [LARGE SCALE GENOMIC DNA]</scope>
    <source>
        <strain evidence="2 3">EML 1456</strain>
    </source>
</reference>
<sequence length="286" mass="32474">MAPVSPAVARWELVLRIRRRREQLGIDTSTIIKQLGIARAYWSHFENDRRLITDDKLKTLCAILEFDRDEQNELIALRAAGKERGWWTRYGALFSDETMRLWAMEYGAQSIRSYESLLIPGLLQTADYARALMATDTTFIRQAEVEQRVEVRLKRQERLHGPDPLELTVVLSQAALMQQIGGPDVLRDQLEHLIEQMESHSTIDVRIIPFVATGGFVLGGATFHLIDFDSPALPTIAWHEFPVMPGFIEDEKKVQALNVSLSLVQAEALSRTDSLDLIKRLAAELP</sequence>
<dbReference type="SUPFAM" id="SSF47413">
    <property type="entry name" value="lambda repressor-like DNA-binding domains"/>
    <property type="match status" value="1"/>
</dbReference>
<dbReference type="Gene3D" id="1.10.260.40">
    <property type="entry name" value="lambda repressor-like DNA-binding domains"/>
    <property type="match status" value="1"/>
</dbReference>
<dbReference type="PROSITE" id="PS50943">
    <property type="entry name" value="HTH_CROC1"/>
    <property type="match status" value="1"/>
</dbReference>
<dbReference type="InterPro" id="IPR010982">
    <property type="entry name" value="Lambda_DNA-bd_dom_sf"/>
</dbReference>
<evidence type="ECO:0000259" key="1">
    <source>
        <dbReference type="PROSITE" id="PS50943"/>
    </source>
</evidence>
<dbReference type="Proteomes" id="UP000308349">
    <property type="component" value="Unassembled WGS sequence"/>
</dbReference>
<dbReference type="OrthoDB" id="4285266at2"/>
<protein>
    <submittedName>
        <fullName evidence="2">Helix-turn-helix transcriptional regulator</fullName>
    </submittedName>
</protein>
<dbReference type="SMART" id="SM00530">
    <property type="entry name" value="HTH_XRE"/>
    <property type="match status" value="1"/>
</dbReference>
<accession>A0A5R8P4L5</accession>
<name>A0A5R8P4L5_9NOCA</name>
<dbReference type="InterPro" id="IPR043917">
    <property type="entry name" value="DUF5753"/>
</dbReference>
<comment type="caution">
    <text evidence="2">The sequence shown here is derived from an EMBL/GenBank/DDBJ whole genome shotgun (WGS) entry which is preliminary data.</text>
</comment>
<organism evidence="2 3">
    <name type="scientific">Nocardia cyriacigeorgica</name>
    <dbReference type="NCBI Taxonomy" id="135487"/>
    <lineage>
        <taxon>Bacteria</taxon>
        <taxon>Bacillati</taxon>
        <taxon>Actinomycetota</taxon>
        <taxon>Actinomycetes</taxon>
        <taxon>Mycobacteriales</taxon>
        <taxon>Nocardiaceae</taxon>
        <taxon>Nocardia</taxon>
    </lineage>
</organism>
<dbReference type="CDD" id="cd00093">
    <property type="entry name" value="HTH_XRE"/>
    <property type="match status" value="1"/>
</dbReference>
<gene>
    <name evidence="2" type="ORF">FEK35_30740</name>
</gene>
<dbReference type="Pfam" id="PF19054">
    <property type="entry name" value="DUF5753"/>
    <property type="match status" value="1"/>
</dbReference>
<dbReference type="AlphaFoldDB" id="A0A5R8P4L5"/>
<dbReference type="EMBL" id="VBUU01000062">
    <property type="protein sequence ID" value="TLF92296.1"/>
    <property type="molecule type" value="Genomic_DNA"/>
</dbReference>
<evidence type="ECO:0000313" key="2">
    <source>
        <dbReference type="EMBL" id="TLF92296.1"/>
    </source>
</evidence>
<evidence type="ECO:0000313" key="3">
    <source>
        <dbReference type="Proteomes" id="UP000308349"/>
    </source>
</evidence>